<evidence type="ECO:0000313" key="9">
    <source>
        <dbReference type="EMBL" id="NBC67575.1"/>
    </source>
</evidence>
<name>A0A7X5BYV7_9BACL</name>
<feature type="transmembrane region" description="Helical" evidence="7">
    <location>
        <begin position="157"/>
        <end position="180"/>
    </location>
</feature>
<feature type="transmembrane region" description="Helical" evidence="7">
    <location>
        <begin position="107"/>
        <end position="127"/>
    </location>
</feature>
<evidence type="ECO:0000256" key="4">
    <source>
        <dbReference type="ARBA" id="ARBA00022692"/>
    </source>
</evidence>
<keyword evidence="10" id="KW-1185">Reference proteome</keyword>
<feature type="transmembrane region" description="Helical" evidence="7">
    <location>
        <begin position="73"/>
        <end position="95"/>
    </location>
</feature>
<feature type="transmembrane region" description="Helical" evidence="7">
    <location>
        <begin position="264"/>
        <end position="285"/>
    </location>
</feature>
<dbReference type="Proteomes" id="UP000558113">
    <property type="component" value="Unassembled WGS sequence"/>
</dbReference>
<protein>
    <submittedName>
        <fullName evidence="9">ABC transporter permease subunit</fullName>
    </submittedName>
</protein>
<feature type="domain" description="ABC transmembrane type-1" evidence="8">
    <location>
        <begin position="69"/>
        <end position="285"/>
    </location>
</feature>
<evidence type="ECO:0000256" key="5">
    <source>
        <dbReference type="ARBA" id="ARBA00022989"/>
    </source>
</evidence>
<dbReference type="PROSITE" id="PS50928">
    <property type="entry name" value="ABC_TM1"/>
    <property type="match status" value="1"/>
</dbReference>
<dbReference type="GO" id="GO:0055085">
    <property type="term" value="P:transmembrane transport"/>
    <property type="evidence" value="ECO:0007669"/>
    <property type="project" value="InterPro"/>
</dbReference>
<sequence>MTAAWKRRLFIASFVWPTLILFLVFTVYPVLRGLHYSLFDWSGSAESMDYIGLRNFKDMASDPVIAKAIRNDYFLVFSKIFGIMLLAVFFAVALTRLKLRGSKFYRFAFFFPNVMSVVVIGVLWRFIYNPKLGILNGLLSETQGKPVETPWLGDSSYALLALLPPAIWAGVGFFMILLIAGIKGIPEPLYESAQIDGARQWKQFWHITVPLVWEQIKVSIVLIMLTSLNGSFAIVSVMTEGGPDNATQVLGYYLYQMGFKQYHMGYASAIGIVILVLSLVTTIMLQRIMKRDSVELS</sequence>
<feature type="transmembrane region" description="Helical" evidence="7">
    <location>
        <begin position="218"/>
        <end position="238"/>
    </location>
</feature>
<dbReference type="AlphaFoldDB" id="A0A7X5BYV7"/>
<dbReference type="PANTHER" id="PTHR30193">
    <property type="entry name" value="ABC TRANSPORTER PERMEASE PROTEIN"/>
    <property type="match status" value="1"/>
</dbReference>
<dbReference type="CDD" id="cd06261">
    <property type="entry name" value="TM_PBP2"/>
    <property type="match status" value="1"/>
</dbReference>
<dbReference type="EMBL" id="JAAAMU010000001">
    <property type="protein sequence ID" value="NBC67575.1"/>
    <property type="molecule type" value="Genomic_DNA"/>
</dbReference>
<dbReference type="InterPro" id="IPR000515">
    <property type="entry name" value="MetI-like"/>
</dbReference>
<dbReference type="GO" id="GO:0005886">
    <property type="term" value="C:plasma membrane"/>
    <property type="evidence" value="ECO:0007669"/>
    <property type="project" value="UniProtKB-SubCell"/>
</dbReference>
<organism evidence="9 10">
    <name type="scientific">Paenibacillus sacheonensis</name>
    <dbReference type="NCBI Taxonomy" id="742054"/>
    <lineage>
        <taxon>Bacteria</taxon>
        <taxon>Bacillati</taxon>
        <taxon>Bacillota</taxon>
        <taxon>Bacilli</taxon>
        <taxon>Bacillales</taxon>
        <taxon>Paenibacillaceae</taxon>
        <taxon>Paenibacillus</taxon>
    </lineage>
</organism>
<dbReference type="Pfam" id="PF00528">
    <property type="entry name" value="BPD_transp_1"/>
    <property type="match status" value="1"/>
</dbReference>
<dbReference type="SUPFAM" id="SSF161098">
    <property type="entry name" value="MetI-like"/>
    <property type="match status" value="1"/>
</dbReference>
<comment type="similarity">
    <text evidence="7">Belongs to the binding-protein-dependent transport system permease family.</text>
</comment>
<dbReference type="PANTHER" id="PTHR30193:SF41">
    <property type="entry name" value="DIACETYLCHITOBIOSE UPTAKE SYSTEM PERMEASE PROTEIN NGCF"/>
    <property type="match status" value="1"/>
</dbReference>
<dbReference type="OrthoDB" id="152280at2"/>
<dbReference type="InterPro" id="IPR035906">
    <property type="entry name" value="MetI-like_sf"/>
</dbReference>
<keyword evidence="2 7" id="KW-0813">Transport</keyword>
<comment type="caution">
    <text evidence="9">The sequence shown here is derived from an EMBL/GenBank/DDBJ whole genome shotgun (WGS) entry which is preliminary data.</text>
</comment>
<keyword evidence="4 7" id="KW-0812">Transmembrane</keyword>
<evidence type="ECO:0000256" key="6">
    <source>
        <dbReference type="ARBA" id="ARBA00023136"/>
    </source>
</evidence>
<evidence type="ECO:0000256" key="3">
    <source>
        <dbReference type="ARBA" id="ARBA00022475"/>
    </source>
</evidence>
<evidence type="ECO:0000256" key="2">
    <source>
        <dbReference type="ARBA" id="ARBA00022448"/>
    </source>
</evidence>
<evidence type="ECO:0000256" key="1">
    <source>
        <dbReference type="ARBA" id="ARBA00004651"/>
    </source>
</evidence>
<evidence type="ECO:0000313" key="10">
    <source>
        <dbReference type="Proteomes" id="UP000558113"/>
    </source>
</evidence>
<keyword evidence="5 7" id="KW-1133">Transmembrane helix</keyword>
<accession>A0A7X5BYV7</accession>
<evidence type="ECO:0000259" key="8">
    <source>
        <dbReference type="PROSITE" id="PS50928"/>
    </source>
</evidence>
<gene>
    <name evidence="9" type="ORF">GT003_01020</name>
</gene>
<feature type="transmembrane region" description="Helical" evidence="7">
    <location>
        <begin position="9"/>
        <end position="31"/>
    </location>
</feature>
<dbReference type="RefSeq" id="WP_161693506.1">
    <property type="nucleotide sequence ID" value="NZ_JAAAMU010000001.1"/>
</dbReference>
<evidence type="ECO:0000256" key="7">
    <source>
        <dbReference type="RuleBase" id="RU363032"/>
    </source>
</evidence>
<dbReference type="InterPro" id="IPR051393">
    <property type="entry name" value="ABC_transporter_permease"/>
</dbReference>
<dbReference type="Gene3D" id="1.10.3720.10">
    <property type="entry name" value="MetI-like"/>
    <property type="match status" value="1"/>
</dbReference>
<proteinExistence type="inferred from homology"/>
<comment type="subcellular location">
    <subcellularLocation>
        <location evidence="1 7">Cell membrane</location>
        <topology evidence="1 7">Multi-pass membrane protein</topology>
    </subcellularLocation>
</comment>
<keyword evidence="6 7" id="KW-0472">Membrane</keyword>
<reference evidence="9 10" key="1">
    <citation type="submission" date="2020-01" db="EMBL/GenBank/DDBJ databases">
        <title>Paenibacillus soybeanensis sp. nov. isolated from the nodules of soybean (Glycine max(L.) Merr).</title>
        <authorList>
            <person name="Wang H."/>
        </authorList>
    </citation>
    <scope>NUCLEOTIDE SEQUENCE [LARGE SCALE GENOMIC DNA]</scope>
    <source>
        <strain evidence="9 10">DSM 23054</strain>
    </source>
</reference>
<keyword evidence="3" id="KW-1003">Cell membrane</keyword>